<dbReference type="GO" id="GO:0010133">
    <property type="term" value="P:L-proline catabolic process to L-glutamate"/>
    <property type="evidence" value="ECO:0007669"/>
    <property type="project" value="TreeGrafter"/>
</dbReference>
<sequence>MTRDTSSSVQGPVWPRVVDATQSRATAWIDAIGARGDTAARAPLGGMHRDPESFDFTRRLLELLGSTEDAFASAVGLRDIAQEVPASMSARDRLAMRAGGAASLGLPWAIMPVARRWLRSRLSSLVLATQLPKPGSAADADGTLEPGRLTALAEELRRLRDAGTVPVVAPLGAAVHGPAQAAAEVHRLAALAAHAAVTHLVVDPARIAPGGNDWSADTDTIVAAAALQPILAAAAEHGTTIHLEPRSVRWARRVPAVLARALTDPALDRARVATRVFAELPESRELYDQLSRWAQRRVAEGGAPAEVVIGVAGVAGAERIASIQSGLAVPVLEDPHAVAAQLLRLTELALHPGRAAVLRPVIASEDPLLLAAAIELAEQRGITELVSVQLRVGVVPGLAEVIAEGGTQVRTVLPVVSPGEFAGAVDLLVGLAAEAADPISPASRVEALLRAGGSASGAGAGADADADADAPSAPSAIDRAAALAADAATFRAAAELAAEPAPTSHRTQLRAREWDPSERDSALFYRAPDEPARFETGGLTAAVLGLSRGATGAFQLEEFAPVRAIPAVSNSGFANEPGTDASIPANRDWMREQLQRAADRVAAQDPVHDTIALSAADLDPARAALTAHESAERWSMHGPAARAVRLRRAALAVVAARDRLVQALAADTGAPAAELDAEINDIVDAARYSGQLSEGLGAVRGASFLPGRVVLVTGDRGTSLARYAEAVFSALGAGSAVLLAVPQRLLASATALIEECEAGGLTPGAVLVEAVAAHTTVAELAAHEQIDRALVLGGREIGRELARRRPDLRIEGQFRARGSILVAPSADRESAIDDIVASGFRAAGADVSAAHEVILLGSVARSRGFREDLADAVRALRVGDTARPGNEDPLSFDLGPLPGPPYAAGLRALTELGRGEEWLVEPRQLDDAGTLWSPGVRLGVAPDAGFWRDALEVPVIGITTAHSLAEGIDRQNAPGAGSVAALYSNDGDEIAAWLEHVRAAAVSINRATTGARIERHPRGGWDDAVMGLPALSGGPNRLLALGSWQPRQGTRSDTLHLRGLDPEVRLLIAAAQPSLAYEEFDAVRRAALADALVWRTSFAATRDAIGLGIERNTLRYRSVVTQVRLAEDGPAAGLIRVLAAALLVRAPIAVSTGQLLAPEVAEVLEGQGIEVSLERDEDWMERIAVTGPLGPGEAPASRVRLIGGDAIRVAEWMGGLDRAALWAEPVTMAGPVELLTLLQEQSVSARAHRHGLAIPVPGWDEALGGA</sequence>
<keyword evidence="1" id="KW-0560">Oxidoreductase</keyword>
<dbReference type="InterPro" id="IPR015590">
    <property type="entry name" value="Aldehyde_DH_dom"/>
</dbReference>
<dbReference type="PANTHER" id="PTHR42862">
    <property type="entry name" value="DELTA-1-PYRROLINE-5-CARBOXYLATE DEHYDROGENASE 1, ISOFORM A-RELATED"/>
    <property type="match status" value="1"/>
</dbReference>
<dbReference type="SUPFAM" id="SSF53720">
    <property type="entry name" value="ALDH-like"/>
    <property type="match status" value="1"/>
</dbReference>
<name>A0A4R6S0U0_9MICO</name>
<organism evidence="5 6">
    <name type="scientific">Leucobacter luti</name>
    <dbReference type="NCBI Taxonomy" id="340320"/>
    <lineage>
        <taxon>Bacteria</taxon>
        <taxon>Bacillati</taxon>
        <taxon>Actinomycetota</taxon>
        <taxon>Actinomycetes</taxon>
        <taxon>Micrococcales</taxon>
        <taxon>Microbacteriaceae</taxon>
        <taxon>Leucobacter</taxon>
    </lineage>
</organism>
<evidence type="ECO:0000256" key="1">
    <source>
        <dbReference type="ARBA" id="ARBA00023002"/>
    </source>
</evidence>
<dbReference type="Gene3D" id="3.20.20.220">
    <property type="match status" value="1"/>
</dbReference>
<feature type="region of interest" description="Disordered" evidence="3">
    <location>
        <begin position="496"/>
        <end position="517"/>
    </location>
</feature>
<evidence type="ECO:0000256" key="2">
    <source>
        <dbReference type="ARBA" id="ARBA00023027"/>
    </source>
</evidence>
<dbReference type="Pfam" id="PF00171">
    <property type="entry name" value="Aldedh"/>
    <property type="match status" value="1"/>
</dbReference>
<evidence type="ECO:0000313" key="6">
    <source>
        <dbReference type="Proteomes" id="UP000295601"/>
    </source>
</evidence>
<dbReference type="AlphaFoldDB" id="A0A4R6S0U0"/>
<evidence type="ECO:0000313" key="5">
    <source>
        <dbReference type="EMBL" id="TDP93132.1"/>
    </source>
</evidence>
<dbReference type="InterPro" id="IPR050485">
    <property type="entry name" value="Proline_metab_enzyme"/>
</dbReference>
<dbReference type="SUPFAM" id="SSF51730">
    <property type="entry name" value="FAD-linked oxidoreductase"/>
    <property type="match status" value="1"/>
</dbReference>
<dbReference type="GO" id="GO:0003842">
    <property type="term" value="F:L-glutamate gamma-semialdehyde dehydrogenase activity"/>
    <property type="evidence" value="ECO:0007669"/>
    <property type="project" value="TreeGrafter"/>
</dbReference>
<dbReference type="Gene3D" id="3.40.309.10">
    <property type="entry name" value="Aldehyde Dehydrogenase, Chain A, domain 2"/>
    <property type="match status" value="1"/>
</dbReference>
<protein>
    <submittedName>
        <fullName evidence="5">RHH-type proline utilization regulon transcriptional repressor/proline dehydrogenase/delta 1-pyrroline-5-carboxylate dehydrogenase</fullName>
    </submittedName>
</protein>
<keyword evidence="2" id="KW-0520">NAD</keyword>
<gene>
    <name evidence="5" type="ORF">EDF62_1108</name>
</gene>
<accession>A0A4R6S0U0</accession>
<dbReference type="EMBL" id="SNYA01000003">
    <property type="protein sequence ID" value="TDP93132.1"/>
    <property type="molecule type" value="Genomic_DNA"/>
</dbReference>
<keyword evidence="6" id="KW-1185">Reference proteome</keyword>
<feature type="domain" description="Aldehyde dehydrogenase" evidence="4">
    <location>
        <begin position="612"/>
        <end position="1027"/>
    </location>
</feature>
<reference evidence="5 6" key="1">
    <citation type="submission" date="2019-03" db="EMBL/GenBank/DDBJ databases">
        <title>Genomic analyses of the natural microbiome of Caenorhabditis elegans.</title>
        <authorList>
            <person name="Samuel B."/>
        </authorList>
    </citation>
    <scope>NUCLEOTIDE SEQUENCE [LARGE SCALE GENOMIC DNA]</scope>
    <source>
        <strain evidence="5 6">JUb18</strain>
    </source>
</reference>
<evidence type="ECO:0000259" key="4">
    <source>
        <dbReference type="Pfam" id="PF00171"/>
    </source>
</evidence>
<dbReference type="InterPro" id="IPR016163">
    <property type="entry name" value="Ald_DH_C"/>
</dbReference>
<dbReference type="RefSeq" id="WP_243736023.1">
    <property type="nucleotide sequence ID" value="NZ_SNYA01000003.1"/>
</dbReference>
<dbReference type="GO" id="GO:0009898">
    <property type="term" value="C:cytoplasmic side of plasma membrane"/>
    <property type="evidence" value="ECO:0007669"/>
    <property type="project" value="TreeGrafter"/>
</dbReference>
<comment type="caution">
    <text evidence="5">The sequence shown here is derived from an EMBL/GenBank/DDBJ whole genome shotgun (WGS) entry which is preliminary data.</text>
</comment>
<dbReference type="Gene3D" id="3.40.605.10">
    <property type="entry name" value="Aldehyde Dehydrogenase, Chain A, domain 1"/>
    <property type="match status" value="1"/>
</dbReference>
<dbReference type="InterPro" id="IPR029041">
    <property type="entry name" value="FAD-linked_oxidoreductase-like"/>
</dbReference>
<evidence type="ECO:0000256" key="3">
    <source>
        <dbReference type="SAM" id="MobiDB-lite"/>
    </source>
</evidence>
<dbReference type="InterPro" id="IPR016162">
    <property type="entry name" value="Ald_DH_N"/>
</dbReference>
<proteinExistence type="predicted"/>
<dbReference type="PANTHER" id="PTHR42862:SF1">
    <property type="entry name" value="DELTA-1-PYRROLINE-5-CARBOXYLATE DEHYDROGENASE 2, ISOFORM A-RELATED"/>
    <property type="match status" value="1"/>
</dbReference>
<dbReference type="Proteomes" id="UP000295601">
    <property type="component" value="Unassembled WGS sequence"/>
</dbReference>
<dbReference type="InterPro" id="IPR016161">
    <property type="entry name" value="Ald_DH/histidinol_DH"/>
</dbReference>